<evidence type="ECO:0000256" key="2">
    <source>
        <dbReference type="ARBA" id="ARBA00007069"/>
    </source>
</evidence>
<keyword evidence="6 9" id="KW-0812">Transmembrane</keyword>
<keyword evidence="4 10" id="KW-1003">Cell membrane</keyword>
<evidence type="ECO:0000256" key="4">
    <source>
        <dbReference type="ARBA" id="ARBA00022475"/>
    </source>
</evidence>
<evidence type="ECO:0000313" key="13">
    <source>
        <dbReference type="Proteomes" id="UP000256388"/>
    </source>
</evidence>
<dbReference type="InterPro" id="IPR051124">
    <property type="entry name" value="Phosphate_Transport_Permease"/>
</dbReference>
<feature type="transmembrane region" description="Helical" evidence="9">
    <location>
        <begin position="226"/>
        <end position="250"/>
    </location>
</feature>
<comment type="caution">
    <text evidence="12">The sequence shown here is derived from an EMBL/GenBank/DDBJ whole genome shotgun (WGS) entry which is preliminary data.</text>
</comment>
<dbReference type="AlphaFoldDB" id="A0A347ZRZ9"/>
<evidence type="ECO:0000313" key="12">
    <source>
        <dbReference type="EMBL" id="REG11355.1"/>
    </source>
</evidence>
<dbReference type="Pfam" id="PF00528">
    <property type="entry name" value="BPD_transp_1"/>
    <property type="match status" value="1"/>
</dbReference>
<protein>
    <recommendedName>
        <fullName evidence="10">Phosphate transport system permease protein</fullName>
    </recommendedName>
</protein>
<proteinExistence type="inferred from homology"/>
<keyword evidence="8 9" id="KW-0472">Membrane</keyword>
<dbReference type="InterPro" id="IPR035906">
    <property type="entry name" value="MetI-like_sf"/>
</dbReference>
<dbReference type="NCBIfam" id="TIGR02138">
    <property type="entry name" value="phosphate_pstC"/>
    <property type="match status" value="1"/>
</dbReference>
<dbReference type="EMBL" id="QUMS01000001">
    <property type="protein sequence ID" value="REG11355.1"/>
    <property type="molecule type" value="Genomic_DNA"/>
</dbReference>
<dbReference type="SUPFAM" id="SSF161098">
    <property type="entry name" value="MetI-like"/>
    <property type="match status" value="1"/>
</dbReference>
<sequence>MKISQNTKTSAVRFLSILFALSAAAALTISLGTYFDFFTLKTTSSPLVILIIGIVTAIISGLVAFGLWKLKNWAKTTISILSVLVIAIFVISEIFSFSTIVFAGESVVPLGTIFATIGLTLLDLLIKSAIPLALIYLLKMLDEVFLEGETQRFFMNQFIQRALTVIATTSILVVVLIFVFTFMESTDAIKNIGLGELLTGTIWRPGAVIGDQTGQFGLVPMVIGSLYSTLGAVLLGVPLSIFTAILLGEIAPHAIREIFRSAIELLAGIPSVIFGLFGMVVLAPLIRNIEINGNSGFGILNASIILAIMILPTITNVAEDAIRAVPNSYREASLAMGATHWQTITTVVLPAARSGIIAAVILGIGRALGETMALIMVIGNSIAIPTPLNDNPFSVLLATARTLTGNIAVEINYAAGVHRSALFFTGILLFLLLLLINRLAHFIMRERQPS</sequence>
<comment type="subcellular location">
    <subcellularLocation>
        <location evidence="1 9">Cell membrane</location>
        <topology evidence="1 9">Multi-pass membrane protein</topology>
    </subcellularLocation>
</comment>
<evidence type="ECO:0000256" key="10">
    <source>
        <dbReference type="RuleBase" id="RU363054"/>
    </source>
</evidence>
<dbReference type="GO" id="GO:0006817">
    <property type="term" value="P:phosphate ion transport"/>
    <property type="evidence" value="ECO:0007669"/>
    <property type="project" value="UniProtKB-KW"/>
</dbReference>
<feature type="transmembrane region" description="Helical" evidence="9">
    <location>
        <begin position="47"/>
        <end position="68"/>
    </location>
</feature>
<evidence type="ECO:0000256" key="1">
    <source>
        <dbReference type="ARBA" id="ARBA00004651"/>
    </source>
</evidence>
<keyword evidence="13" id="KW-1185">Reference proteome</keyword>
<evidence type="ECO:0000256" key="9">
    <source>
        <dbReference type="RuleBase" id="RU363032"/>
    </source>
</evidence>
<dbReference type="Proteomes" id="UP000256388">
    <property type="component" value="Unassembled WGS sequence"/>
</dbReference>
<reference evidence="12 13" key="1">
    <citation type="submission" date="2018-08" db="EMBL/GenBank/DDBJ databases">
        <title>Genomic Encyclopedia of Type Strains, Phase IV (KMG-IV): sequencing the most valuable type-strain genomes for metagenomic binning, comparative biology and taxonomic classification.</title>
        <authorList>
            <person name="Goeker M."/>
        </authorList>
    </citation>
    <scope>NUCLEOTIDE SEQUENCE [LARGE SCALE GENOMIC DNA]</scope>
    <source>
        <strain evidence="12 13">DSM 23923</strain>
    </source>
</reference>
<dbReference type="PANTHER" id="PTHR30425">
    <property type="entry name" value="PHOSPHATE TRANSPORT SYSTEM PERMEASE PROTEIN PST"/>
    <property type="match status" value="1"/>
</dbReference>
<dbReference type="Gene3D" id="1.10.3720.10">
    <property type="entry name" value="MetI-like"/>
    <property type="match status" value="1"/>
</dbReference>
<gene>
    <name evidence="12" type="ORF">DFR64_1233</name>
</gene>
<comment type="caution">
    <text evidence="10">Lacks conserved residue(s) required for the propagation of feature annotation.</text>
</comment>
<dbReference type="CDD" id="cd06261">
    <property type="entry name" value="TM_PBP2"/>
    <property type="match status" value="1"/>
</dbReference>
<keyword evidence="7 9" id="KW-1133">Transmembrane helix</keyword>
<comment type="function">
    <text evidence="10">Part of the binding-protein-dependent transport system for phosphate; probably responsible for the translocation of the substrate across the membrane.</text>
</comment>
<feature type="transmembrane region" description="Helical" evidence="9">
    <location>
        <begin position="12"/>
        <end position="35"/>
    </location>
</feature>
<accession>A0A347ZRZ9</accession>
<feature type="transmembrane region" description="Helical" evidence="9">
    <location>
        <begin position="298"/>
        <end position="318"/>
    </location>
</feature>
<dbReference type="GO" id="GO:0005315">
    <property type="term" value="F:phosphate transmembrane transporter activity"/>
    <property type="evidence" value="ECO:0007669"/>
    <property type="project" value="InterPro"/>
</dbReference>
<dbReference type="PROSITE" id="PS50928">
    <property type="entry name" value="ABC_TM1"/>
    <property type="match status" value="1"/>
</dbReference>
<evidence type="ECO:0000256" key="5">
    <source>
        <dbReference type="ARBA" id="ARBA00022592"/>
    </source>
</evidence>
<dbReference type="PANTHER" id="PTHR30425:SF1">
    <property type="entry name" value="PHOSPHATE TRANSPORT SYSTEM PERMEASE PROTEIN PSTC"/>
    <property type="match status" value="1"/>
</dbReference>
<feature type="domain" description="ABC transmembrane type-1" evidence="11">
    <location>
        <begin position="222"/>
        <end position="440"/>
    </location>
</feature>
<evidence type="ECO:0000256" key="3">
    <source>
        <dbReference type="ARBA" id="ARBA00022448"/>
    </source>
</evidence>
<feature type="transmembrane region" description="Helical" evidence="9">
    <location>
        <begin position="421"/>
        <end position="440"/>
    </location>
</feature>
<dbReference type="GO" id="GO:0005886">
    <property type="term" value="C:plasma membrane"/>
    <property type="evidence" value="ECO:0007669"/>
    <property type="project" value="UniProtKB-SubCell"/>
</dbReference>
<evidence type="ECO:0000256" key="8">
    <source>
        <dbReference type="ARBA" id="ARBA00023136"/>
    </source>
</evidence>
<organism evidence="12 13">
    <name type="scientific">Pelolinea submarina</name>
    <dbReference type="NCBI Taxonomy" id="913107"/>
    <lineage>
        <taxon>Bacteria</taxon>
        <taxon>Bacillati</taxon>
        <taxon>Chloroflexota</taxon>
        <taxon>Anaerolineae</taxon>
        <taxon>Anaerolineales</taxon>
        <taxon>Anaerolineaceae</taxon>
        <taxon>Pelolinea</taxon>
    </lineage>
</organism>
<dbReference type="InterPro" id="IPR000515">
    <property type="entry name" value="MetI-like"/>
</dbReference>
<evidence type="ECO:0000256" key="7">
    <source>
        <dbReference type="ARBA" id="ARBA00022989"/>
    </source>
</evidence>
<evidence type="ECO:0000256" key="6">
    <source>
        <dbReference type="ARBA" id="ARBA00022692"/>
    </source>
</evidence>
<keyword evidence="3 9" id="KW-0813">Transport</keyword>
<feature type="transmembrane region" description="Helical" evidence="9">
    <location>
        <begin position="158"/>
        <end position="183"/>
    </location>
</feature>
<feature type="transmembrane region" description="Helical" evidence="9">
    <location>
        <begin position="110"/>
        <end position="138"/>
    </location>
</feature>
<feature type="transmembrane region" description="Helical" evidence="9">
    <location>
        <begin position="80"/>
        <end position="104"/>
    </location>
</feature>
<keyword evidence="5 10" id="KW-0592">Phosphate transport</keyword>
<dbReference type="InterPro" id="IPR011864">
    <property type="entry name" value="Phosphate_PstC"/>
</dbReference>
<comment type="similarity">
    <text evidence="2 10">Belongs to the binding-protein-dependent transport system permease family. CysTW subfamily.</text>
</comment>
<name>A0A347ZRZ9_9CHLR</name>
<feature type="transmembrane region" description="Helical" evidence="9">
    <location>
        <begin position="262"/>
        <end position="286"/>
    </location>
</feature>
<evidence type="ECO:0000259" key="11">
    <source>
        <dbReference type="PROSITE" id="PS50928"/>
    </source>
</evidence>